<dbReference type="GO" id="GO:0016020">
    <property type="term" value="C:membrane"/>
    <property type="evidence" value="ECO:0007669"/>
    <property type="project" value="UniProtKB-SubCell"/>
</dbReference>
<evidence type="ECO:0000256" key="3">
    <source>
        <dbReference type="ARBA" id="ARBA00022544"/>
    </source>
</evidence>
<dbReference type="GO" id="GO:0009847">
    <property type="term" value="P:spore germination"/>
    <property type="evidence" value="ECO:0007669"/>
    <property type="project" value="InterPro"/>
</dbReference>
<dbReference type="NCBIfam" id="TIGR02887">
    <property type="entry name" value="spore_ger_x_C"/>
    <property type="match status" value="1"/>
</dbReference>
<dbReference type="InterPro" id="IPR046953">
    <property type="entry name" value="Spore_GerAC-like_C"/>
</dbReference>
<dbReference type="Proteomes" id="UP000247416">
    <property type="component" value="Unassembled WGS sequence"/>
</dbReference>
<comment type="caution">
    <text evidence="10">The sequence shown here is derived from an EMBL/GenBank/DDBJ whole genome shotgun (WGS) entry which is preliminary data.</text>
</comment>
<evidence type="ECO:0000313" key="10">
    <source>
        <dbReference type="EMBL" id="PYF04696.1"/>
    </source>
</evidence>
<evidence type="ECO:0000256" key="6">
    <source>
        <dbReference type="ARBA" id="ARBA00023139"/>
    </source>
</evidence>
<evidence type="ECO:0000259" key="8">
    <source>
        <dbReference type="Pfam" id="PF05504"/>
    </source>
</evidence>
<feature type="domain" description="Spore germination protein N-terminal" evidence="9">
    <location>
        <begin position="24"/>
        <end position="197"/>
    </location>
</feature>
<dbReference type="PROSITE" id="PS51257">
    <property type="entry name" value="PROKAR_LIPOPROTEIN"/>
    <property type="match status" value="1"/>
</dbReference>
<evidence type="ECO:0000256" key="2">
    <source>
        <dbReference type="ARBA" id="ARBA00007886"/>
    </source>
</evidence>
<comment type="similarity">
    <text evidence="2">Belongs to the GerABKC lipoprotein family.</text>
</comment>
<reference evidence="10 11" key="1">
    <citation type="submission" date="2018-06" db="EMBL/GenBank/DDBJ databases">
        <title>Genomic Encyclopedia of Archaeal and Bacterial Type Strains, Phase II (KMG-II): from individual species to whole genera.</title>
        <authorList>
            <person name="Goeker M."/>
        </authorList>
    </citation>
    <scope>NUCLEOTIDE SEQUENCE [LARGE SCALE GENOMIC DNA]</scope>
    <source>
        <strain evidence="10 11">KACC 16626</strain>
    </source>
</reference>
<dbReference type="PANTHER" id="PTHR35789">
    <property type="entry name" value="SPORE GERMINATION PROTEIN B3"/>
    <property type="match status" value="1"/>
</dbReference>
<evidence type="ECO:0000256" key="4">
    <source>
        <dbReference type="ARBA" id="ARBA00022729"/>
    </source>
</evidence>
<dbReference type="OrthoDB" id="2380468at2"/>
<evidence type="ECO:0000256" key="7">
    <source>
        <dbReference type="ARBA" id="ARBA00023288"/>
    </source>
</evidence>
<evidence type="ECO:0000313" key="11">
    <source>
        <dbReference type="Proteomes" id="UP000247416"/>
    </source>
</evidence>
<keyword evidence="4" id="KW-0732">Signal</keyword>
<dbReference type="Pfam" id="PF05504">
    <property type="entry name" value="Spore_GerAC"/>
    <property type="match status" value="1"/>
</dbReference>
<name>A0A318TJ27_9BACL</name>
<dbReference type="PANTHER" id="PTHR35789:SF1">
    <property type="entry name" value="SPORE GERMINATION PROTEIN B3"/>
    <property type="match status" value="1"/>
</dbReference>
<gene>
    <name evidence="10" type="ORF">BJ095_12133</name>
</gene>
<dbReference type="InterPro" id="IPR038501">
    <property type="entry name" value="Spore_GerAC_C_sf"/>
</dbReference>
<feature type="domain" description="Spore germination GerAC-like C-terminal" evidence="8">
    <location>
        <begin position="223"/>
        <end position="350"/>
    </location>
</feature>
<proteinExistence type="inferred from homology"/>
<keyword evidence="7" id="KW-0449">Lipoprotein</keyword>
<keyword evidence="3" id="KW-0309">Germination</keyword>
<evidence type="ECO:0000259" key="9">
    <source>
        <dbReference type="Pfam" id="PF25198"/>
    </source>
</evidence>
<comment type="subcellular location">
    <subcellularLocation>
        <location evidence="1">Membrane</location>
        <topology evidence="1">Lipid-anchor</topology>
    </subcellularLocation>
</comment>
<dbReference type="EMBL" id="QJTJ01000021">
    <property type="protein sequence ID" value="PYF04696.1"/>
    <property type="molecule type" value="Genomic_DNA"/>
</dbReference>
<keyword evidence="11" id="KW-1185">Reference proteome</keyword>
<evidence type="ECO:0000256" key="1">
    <source>
        <dbReference type="ARBA" id="ARBA00004635"/>
    </source>
</evidence>
<dbReference type="RefSeq" id="WP_107936121.1">
    <property type="nucleotide sequence ID" value="NZ_CP085009.1"/>
</dbReference>
<dbReference type="Gene3D" id="3.30.300.210">
    <property type="entry name" value="Nutrient germinant receptor protein C, domain 3"/>
    <property type="match status" value="1"/>
</dbReference>
<protein>
    <submittedName>
        <fullName evidence="10">Ger(X)C family germination protein</fullName>
    </submittedName>
</protein>
<dbReference type="InterPro" id="IPR008844">
    <property type="entry name" value="Spore_GerAC-like"/>
</dbReference>
<dbReference type="AlphaFoldDB" id="A0A318TJ27"/>
<organism evidence="10 11">
    <name type="scientific">Ureibacillus chungkukjangi</name>
    <dbReference type="NCBI Taxonomy" id="1202712"/>
    <lineage>
        <taxon>Bacteria</taxon>
        <taxon>Bacillati</taxon>
        <taxon>Bacillota</taxon>
        <taxon>Bacilli</taxon>
        <taxon>Bacillales</taxon>
        <taxon>Caryophanaceae</taxon>
        <taxon>Ureibacillus</taxon>
    </lineage>
</organism>
<sequence>MKKTIKLLYLFPLAFLLTGCWDLNENERMYYALGAAIDYKEGYYEVYVQIISFSNVAKSEQVNQDVIQSEVNSFKGVTLSEAFSNLYKAIDEELYWGHFSFLILSENALKDNRLNSVINDITRFIDTRYNTWVYSTDEPLSEFLTTVPLLRRSITLTRLADPLNSYKQQSFIEPVTVRTLIISLNEPPKTINIPYVRLKDDWKNQKDPSKSIETAGIGILTPTDFKGFVKGSDAEGLKWLSNKTISARVTSTLENKNHFSTTVKNIKVKIEPIVNGNDVQFDINLSLTAGLDNFTGNLTPEEIEKAIVKQIKKEIKDSFKVGLEKDVDIYRLTETLYRKHVKLYKKLEKEENLTLKEDSIRNINIKVQEIDTGRKSFEDTIN</sequence>
<dbReference type="Pfam" id="PF25198">
    <property type="entry name" value="Spore_GerAC_N"/>
    <property type="match status" value="1"/>
</dbReference>
<accession>A0A318TJ27</accession>
<keyword evidence="5" id="KW-0472">Membrane</keyword>
<dbReference type="InterPro" id="IPR057336">
    <property type="entry name" value="GerAC_N"/>
</dbReference>
<keyword evidence="6" id="KW-0564">Palmitate</keyword>
<evidence type="ECO:0000256" key="5">
    <source>
        <dbReference type="ARBA" id="ARBA00023136"/>
    </source>
</evidence>